<comment type="caution">
    <text evidence="1">The sequence shown here is derived from an EMBL/GenBank/DDBJ whole genome shotgun (WGS) entry which is preliminary data.</text>
</comment>
<keyword evidence="1" id="KW-0808">Transferase</keyword>
<dbReference type="Gene3D" id="3.40.50.150">
    <property type="entry name" value="Vaccinia Virus protein VP39"/>
    <property type="match status" value="1"/>
</dbReference>
<dbReference type="Pfam" id="PF01209">
    <property type="entry name" value="Ubie_methyltran"/>
    <property type="match status" value="1"/>
</dbReference>
<dbReference type="PANTHER" id="PTHR43861">
    <property type="entry name" value="TRANS-ACONITATE 2-METHYLTRANSFERASE-RELATED"/>
    <property type="match status" value="1"/>
</dbReference>
<dbReference type="CDD" id="cd02440">
    <property type="entry name" value="AdoMet_MTases"/>
    <property type="match status" value="1"/>
</dbReference>
<protein>
    <submittedName>
        <fullName evidence="1">Ubiquinone/menaquinone biosynthesis C-methylase UbiE</fullName>
    </submittedName>
</protein>
<proteinExistence type="predicted"/>
<sequence>MDMGVAADRVGPLRKAQVAGEFDRVADTYDTMVGLNPGYGRHLRLAADALLDEVEAARPLVSDPVLLDLGCGSGLSTRALLDAARERGIRPRIIGVDASAGMLAQARRRQWPAEVQFVHARAEELGERGFPAADGILACYLLRNVTDLQQTLQQLHAALRTGAPLVIEEYSVAESAAARRRWQAVNTMIIDPLARLVAGQAELYRYLHASVNEFIGIDELAQRLARAGFSDLAHRTVSGWQRDILHLLRARAAGPAGPVQR</sequence>
<keyword evidence="1" id="KW-0830">Ubiquinone</keyword>
<organism evidence="1 2">
    <name type="scientific">Naumannella halotolerans</name>
    <dbReference type="NCBI Taxonomy" id="993414"/>
    <lineage>
        <taxon>Bacteria</taxon>
        <taxon>Bacillati</taxon>
        <taxon>Actinomycetota</taxon>
        <taxon>Actinomycetes</taxon>
        <taxon>Propionibacteriales</taxon>
        <taxon>Propionibacteriaceae</taxon>
        <taxon>Naumannella</taxon>
    </lineage>
</organism>
<gene>
    <name evidence="1" type="ORF">CLV29_2078</name>
</gene>
<dbReference type="SUPFAM" id="SSF53335">
    <property type="entry name" value="S-adenosyl-L-methionine-dependent methyltransferases"/>
    <property type="match status" value="1"/>
</dbReference>
<dbReference type="AlphaFoldDB" id="A0A4R7JA29"/>
<reference evidence="1 2" key="1">
    <citation type="submission" date="2019-03" db="EMBL/GenBank/DDBJ databases">
        <title>Genomic Encyclopedia of Archaeal and Bacterial Type Strains, Phase II (KMG-II): from individual species to whole genera.</title>
        <authorList>
            <person name="Goeker M."/>
        </authorList>
    </citation>
    <scope>NUCLEOTIDE SEQUENCE [LARGE SCALE GENOMIC DNA]</scope>
    <source>
        <strain evidence="1 2">DSM 24323</strain>
    </source>
</reference>
<dbReference type="RefSeq" id="WP_243831830.1">
    <property type="nucleotide sequence ID" value="NZ_SOAW01000001.1"/>
</dbReference>
<accession>A0A4R7JA29</accession>
<evidence type="ECO:0000313" key="1">
    <source>
        <dbReference type="EMBL" id="TDT34412.1"/>
    </source>
</evidence>
<keyword evidence="2" id="KW-1185">Reference proteome</keyword>
<dbReference type="Proteomes" id="UP000295371">
    <property type="component" value="Unassembled WGS sequence"/>
</dbReference>
<dbReference type="PANTHER" id="PTHR43861:SF1">
    <property type="entry name" value="TRANS-ACONITATE 2-METHYLTRANSFERASE"/>
    <property type="match status" value="1"/>
</dbReference>
<evidence type="ECO:0000313" key="2">
    <source>
        <dbReference type="Proteomes" id="UP000295371"/>
    </source>
</evidence>
<dbReference type="EMBL" id="SOAW01000001">
    <property type="protein sequence ID" value="TDT34412.1"/>
    <property type="molecule type" value="Genomic_DNA"/>
</dbReference>
<dbReference type="GO" id="GO:0032259">
    <property type="term" value="P:methylation"/>
    <property type="evidence" value="ECO:0007669"/>
    <property type="project" value="UniProtKB-KW"/>
</dbReference>
<name>A0A4R7JA29_9ACTN</name>
<dbReference type="GO" id="GO:0008168">
    <property type="term" value="F:methyltransferase activity"/>
    <property type="evidence" value="ECO:0007669"/>
    <property type="project" value="UniProtKB-KW"/>
</dbReference>
<dbReference type="InterPro" id="IPR029063">
    <property type="entry name" value="SAM-dependent_MTases_sf"/>
</dbReference>
<keyword evidence="1" id="KW-0489">Methyltransferase</keyword>